<name>A0AAD6MTG6_9EURO</name>
<feature type="compositionally biased region" description="Polar residues" evidence="1">
    <location>
        <begin position="64"/>
        <end position="73"/>
    </location>
</feature>
<comment type="caution">
    <text evidence="2">The sequence shown here is derived from an EMBL/GenBank/DDBJ whole genome shotgun (WGS) entry which is preliminary data.</text>
</comment>
<dbReference type="EMBL" id="JAQJAN010000012">
    <property type="protein sequence ID" value="KAJ5716259.1"/>
    <property type="molecule type" value="Genomic_DNA"/>
</dbReference>
<dbReference type="AlphaFoldDB" id="A0AAD6MTG6"/>
<reference evidence="2" key="2">
    <citation type="submission" date="2023-01" db="EMBL/GenBank/DDBJ databases">
        <authorList>
            <person name="Petersen C."/>
        </authorList>
    </citation>
    <scope>NUCLEOTIDE SEQUENCE</scope>
    <source>
        <strain evidence="2">IBT 17514</strain>
    </source>
</reference>
<dbReference type="Proteomes" id="UP001215712">
    <property type="component" value="Unassembled WGS sequence"/>
</dbReference>
<proteinExistence type="predicted"/>
<feature type="region of interest" description="Disordered" evidence="1">
    <location>
        <begin position="61"/>
        <end position="87"/>
    </location>
</feature>
<gene>
    <name evidence="2" type="ORF">N7493_008170</name>
</gene>
<evidence type="ECO:0000256" key="1">
    <source>
        <dbReference type="SAM" id="MobiDB-lite"/>
    </source>
</evidence>
<evidence type="ECO:0000313" key="3">
    <source>
        <dbReference type="Proteomes" id="UP001215712"/>
    </source>
</evidence>
<reference evidence="2" key="1">
    <citation type="journal article" date="2023" name="IMA Fungus">
        <title>Comparative genomic study of the Penicillium genus elucidates a diverse pangenome and 15 lateral gene transfer events.</title>
        <authorList>
            <person name="Petersen C."/>
            <person name="Sorensen T."/>
            <person name="Nielsen M.R."/>
            <person name="Sondergaard T.E."/>
            <person name="Sorensen J.L."/>
            <person name="Fitzpatrick D.A."/>
            <person name="Frisvad J.C."/>
            <person name="Nielsen K.L."/>
        </authorList>
    </citation>
    <scope>NUCLEOTIDE SEQUENCE</scope>
    <source>
        <strain evidence="2">IBT 17514</strain>
    </source>
</reference>
<evidence type="ECO:0000313" key="2">
    <source>
        <dbReference type="EMBL" id="KAJ5716259.1"/>
    </source>
</evidence>
<accession>A0AAD6MTG6</accession>
<feature type="compositionally biased region" description="Polar residues" evidence="1">
    <location>
        <begin position="1"/>
        <end position="14"/>
    </location>
</feature>
<feature type="region of interest" description="Disordered" evidence="1">
    <location>
        <begin position="1"/>
        <end position="41"/>
    </location>
</feature>
<keyword evidence="3" id="KW-1185">Reference proteome</keyword>
<protein>
    <submittedName>
        <fullName evidence="2">Uncharacterized protein</fullName>
    </submittedName>
</protein>
<organism evidence="2 3">
    <name type="scientific">Penicillium malachiteum</name>
    <dbReference type="NCBI Taxonomy" id="1324776"/>
    <lineage>
        <taxon>Eukaryota</taxon>
        <taxon>Fungi</taxon>
        <taxon>Dikarya</taxon>
        <taxon>Ascomycota</taxon>
        <taxon>Pezizomycotina</taxon>
        <taxon>Eurotiomycetes</taxon>
        <taxon>Eurotiomycetidae</taxon>
        <taxon>Eurotiales</taxon>
        <taxon>Aspergillaceae</taxon>
        <taxon>Penicillium</taxon>
    </lineage>
</organism>
<sequence length="87" mass="9903">MSENTFAKQTTSQAVKEPRPPIQNKRVANDPQIDDRVERHHRDPSEIAWIWEGHAPHQCAPPVNANSHWQSMLSPVGPDTPKRHGVR</sequence>